<dbReference type="PANTHER" id="PTHR14859">
    <property type="entry name" value="CALCOFLUOR WHITE HYPERSENSITIVE PROTEIN PRECURSOR"/>
    <property type="match status" value="1"/>
</dbReference>
<evidence type="ECO:0000259" key="1">
    <source>
        <dbReference type="Pfam" id="PF03372"/>
    </source>
</evidence>
<dbReference type="Proteomes" id="UP000305887">
    <property type="component" value="Unassembled WGS sequence"/>
</dbReference>
<evidence type="ECO:0000313" key="2">
    <source>
        <dbReference type="EMBL" id="TNC51236.1"/>
    </source>
</evidence>
<sequence>MTSRHRKPAPEWRLRIASYNIRKAVGLDWKRRPERILSVLDEIQPDVIVLQEADKRLGQRPAAIPFGLLATHGAYQHLDPGPGPSLGWHGNAILLRKGFAGEVLDRLDLPGLEPRGALVARIRPTAGAGSFALVAAHLGLKRGSRHQQVSTILSATRNLRLPVVLAGDLNERAPARLLAPFHRDLRLVTPGPSFHAAHPFVALDHMILGGAVRLIRAQVHVTGLSRVASDHLPIWADLAFPT</sequence>
<dbReference type="InterPro" id="IPR005135">
    <property type="entry name" value="Endo/exonuclease/phosphatase"/>
</dbReference>
<dbReference type="SUPFAM" id="SSF56219">
    <property type="entry name" value="DNase I-like"/>
    <property type="match status" value="1"/>
</dbReference>
<keyword evidence="3" id="KW-1185">Reference proteome</keyword>
<name>A0A5C4MYL5_9RHOB</name>
<dbReference type="AlphaFoldDB" id="A0A5C4MYL5"/>
<dbReference type="GO" id="GO:0003824">
    <property type="term" value="F:catalytic activity"/>
    <property type="evidence" value="ECO:0007669"/>
    <property type="project" value="InterPro"/>
</dbReference>
<comment type="caution">
    <text evidence="2">The sequence shown here is derived from an EMBL/GenBank/DDBJ whole genome shotgun (WGS) entry which is preliminary data.</text>
</comment>
<dbReference type="RefSeq" id="WP_139075978.1">
    <property type="nucleotide sequence ID" value="NZ_VDFU01000005.1"/>
</dbReference>
<organism evidence="2 3">
    <name type="scientific">Rubellimicrobium rubrum</name>
    <dbReference type="NCBI Taxonomy" id="2585369"/>
    <lineage>
        <taxon>Bacteria</taxon>
        <taxon>Pseudomonadati</taxon>
        <taxon>Pseudomonadota</taxon>
        <taxon>Alphaproteobacteria</taxon>
        <taxon>Rhodobacterales</taxon>
        <taxon>Roseobacteraceae</taxon>
        <taxon>Rubellimicrobium</taxon>
    </lineage>
</organism>
<accession>A0A5C4MYL5</accession>
<dbReference type="Gene3D" id="3.60.10.10">
    <property type="entry name" value="Endonuclease/exonuclease/phosphatase"/>
    <property type="match status" value="1"/>
</dbReference>
<dbReference type="InterPro" id="IPR051916">
    <property type="entry name" value="GPI-anchor_lipid_remodeler"/>
</dbReference>
<gene>
    <name evidence="2" type="ORF">FHG66_06765</name>
</gene>
<dbReference type="GO" id="GO:0006506">
    <property type="term" value="P:GPI anchor biosynthetic process"/>
    <property type="evidence" value="ECO:0007669"/>
    <property type="project" value="TreeGrafter"/>
</dbReference>
<protein>
    <recommendedName>
        <fullName evidence="1">Endonuclease/exonuclease/phosphatase domain-containing protein</fullName>
    </recommendedName>
</protein>
<dbReference type="PANTHER" id="PTHR14859:SF15">
    <property type="entry name" value="ENDONUCLEASE_EXONUCLEASE_PHOSPHATASE DOMAIN-CONTAINING PROTEIN"/>
    <property type="match status" value="1"/>
</dbReference>
<dbReference type="InterPro" id="IPR036691">
    <property type="entry name" value="Endo/exonu/phosph_ase_sf"/>
</dbReference>
<evidence type="ECO:0000313" key="3">
    <source>
        <dbReference type="Proteomes" id="UP000305887"/>
    </source>
</evidence>
<dbReference type="GO" id="GO:0016020">
    <property type="term" value="C:membrane"/>
    <property type="evidence" value="ECO:0007669"/>
    <property type="project" value="GOC"/>
</dbReference>
<dbReference type="EMBL" id="VDFU01000005">
    <property type="protein sequence ID" value="TNC51236.1"/>
    <property type="molecule type" value="Genomic_DNA"/>
</dbReference>
<dbReference type="OrthoDB" id="9813425at2"/>
<proteinExistence type="predicted"/>
<feature type="domain" description="Endonuclease/exonuclease/phosphatase" evidence="1">
    <location>
        <begin position="17"/>
        <end position="231"/>
    </location>
</feature>
<dbReference type="Pfam" id="PF03372">
    <property type="entry name" value="Exo_endo_phos"/>
    <property type="match status" value="1"/>
</dbReference>
<reference evidence="2 3" key="1">
    <citation type="submission" date="2019-06" db="EMBL/GenBank/DDBJ databases">
        <title>YIM 131921 draft genome.</title>
        <authorList>
            <person name="Jiang L."/>
        </authorList>
    </citation>
    <scope>NUCLEOTIDE SEQUENCE [LARGE SCALE GENOMIC DNA]</scope>
    <source>
        <strain evidence="2 3">YIM 131921</strain>
    </source>
</reference>